<organism evidence="2 3">
    <name type="scientific">Aphis glycines</name>
    <name type="common">Soybean aphid</name>
    <dbReference type="NCBI Taxonomy" id="307491"/>
    <lineage>
        <taxon>Eukaryota</taxon>
        <taxon>Metazoa</taxon>
        <taxon>Ecdysozoa</taxon>
        <taxon>Arthropoda</taxon>
        <taxon>Hexapoda</taxon>
        <taxon>Insecta</taxon>
        <taxon>Pterygota</taxon>
        <taxon>Neoptera</taxon>
        <taxon>Paraneoptera</taxon>
        <taxon>Hemiptera</taxon>
        <taxon>Sternorrhyncha</taxon>
        <taxon>Aphidomorpha</taxon>
        <taxon>Aphidoidea</taxon>
        <taxon>Aphididae</taxon>
        <taxon>Aphidini</taxon>
        <taxon>Aphis</taxon>
        <taxon>Aphis</taxon>
    </lineage>
</organism>
<dbReference type="GO" id="GO:0016020">
    <property type="term" value="C:membrane"/>
    <property type="evidence" value="ECO:0007669"/>
    <property type="project" value="TreeGrafter"/>
</dbReference>
<proteinExistence type="predicted"/>
<dbReference type="PANTHER" id="PTHR10174">
    <property type="entry name" value="ALPHA-TOCOPHEROL TRANSFER PROTEIN-RELATED"/>
    <property type="match status" value="1"/>
</dbReference>
<dbReference type="Pfam" id="PF00650">
    <property type="entry name" value="CRAL_TRIO"/>
    <property type="match status" value="1"/>
</dbReference>
<evidence type="ECO:0000313" key="2">
    <source>
        <dbReference type="EMBL" id="KAE9536407.1"/>
    </source>
</evidence>
<evidence type="ECO:0000313" key="3">
    <source>
        <dbReference type="Proteomes" id="UP000475862"/>
    </source>
</evidence>
<comment type="caution">
    <text evidence="2">The sequence shown here is derived from an EMBL/GenBank/DDBJ whole genome shotgun (WGS) entry which is preliminary data.</text>
</comment>
<gene>
    <name evidence="2" type="ORF">AGLY_007196</name>
</gene>
<dbReference type="Gene3D" id="1.20.5.1200">
    <property type="entry name" value="Alpha-tocopherol transfer"/>
    <property type="match status" value="1"/>
</dbReference>
<dbReference type="InterPro" id="IPR001251">
    <property type="entry name" value="CRAL-TRIO_dom"/>
</dbReference>
<dbReference type="GO" id="GO:1902936">
    <property type="term" value="F:phosphatidylinositol bisphosphate binding"/>
    <property type="evidence" value="ECO:0007669"/>
    <property type="project" value="TreeGrafter"/>
</dbReference>
<dbReference type="SMART" id="SM00516">
    <property type="entry name" value="SEC14"/>
    <property type="match status" value="1"/>
</dbReference>
<dbReference type="PROSITE" id="PS50191">
    <property type="entry name" value="CRAL_TRIO"/>
    <property type="match status" value="1"/>
</dbReference>
<dbReference type="PRINTS" id="PR00180">
    <property type="entry name" value="CRETINALDHBP"/>
</dbReference>
<feature type="domain" description="CRAL-TRIO" evidence="1">
    <location>
        <begin position="100"/>
        <end position="260"/>
    </location>
</feature>
<sequence>MPEYYVIPNEDGVKRLMKEYGLTRDQINDDVDTVRNWMLTQPHLPRLPESKNDELSFWIEGFLRLTKNNLEKTKLAVESHFRMKTLFPQVYDVNDLSNYVESDLYDYLTMVMFPKHTPDGLKIMYYSFKDSNSQLFRPVEIYKRMRLMLDIYQKKGIDFTGIHVVIDTRNITLSHISQFDLFQLKNLIKLAQKAYPLRLKHTHILFPPSFIDVAKNILKPFVSKKMFARLSFHKNLETLWEHIPRDVLPIEYGGYNGNLDVIREEWKTLILKNSEWFLSNASYKSDESKRLKKKKSFSCEKISFKTLILD</sequence>
<dbReference type="PANTHER" id="PTHR10174:SF222">
    <property type="entry name" value="GH10083P-RELATED"/>
    <property type="match status" value="1"/>
</dbReference>
<accession>A0A6G0TQ47</accession>
<dbReference type="Gene3D" id="3.40.525.10">
    <property type="entry name" value="CRAL-TRIO lipid binding domain"/>
    <property type="match status" value="1"/>
</dbReference>
<dbReference type="Proteomes" id="UP000475862">
    <property type="component" value="Unassembled WGS sequence"/>
</dbReference>
<keyword evidence="3" id="KW-1185">Reference proteome</keyword>
<evidence type="ECO:0000259" key="1">
    <source>
        <dbReference type="PROSITE" id="PS50191"/>
    </source>
</evidence>
<dbReference type="CDD" id="cd00170">
    <property type="entry name" value="SEC14"/>
    <property type="match status" value="1"/>
</dbReference>
<dbReference type="AlphaFoldDB" id="A0A6G0TQ47"/>
<dbReference type="InterPro" id="IPR036865">
    <property type="entry name" value="CRAL-TRIO_dom_sf"/>
</dbReference>
<name>A0A6G0TQ47_APHGL</name>
<reference evidence="2 3" key="1">
    <citation type="submission" date="2019-08" db="EMBL/GenBank/DDBJ databases">
        <title>The genome of the soybean aphid Biotype 1, its phylome, world population structure and adaptation to the North American continent.</title>
        <authorList>
            <person name="Giordano R."/>
            <person name="Donthu R.K."/>
            <person name="Hernandez A.G."/>
            <person name="Wright C.L."/>
            <person name="Zimin A.V."/>
        </authorList>
    </citation>
    <scope>NUCLEOTIDE SEQUENCE [LARGE SCALE GENOMIC DNA]</scope>
    <source>
        <tissue evidence="2">Whole aphids</tissue>
    </source>
</reference>
<dbReference type="EMBL" id="VYZN01000023">
    <property type="protein sequence ID" value="KAE9536407.1"/>
    <property type="molecule type" value="Genomic_DNA"/>
</dbReference>
<protein>
    <recommendedName>
        <fullName evidence="1">CRAL-TRIO domain-containing protein</fullName>
    </recommendedName>
</protein>
<dbReference type="OrthoDB" id="6575879at2759"/>
<dbReference type="SUPFAM" id="SSF52087">
    <property type="entry name" value="CRAL/TRIO domain"/>
    <property type="match status" value="1"/>
</dbReference>